<evidence type="ECO:0000256" key="1">
    <source>
        <dbReference type="ARBA" id="ARBA00011046"/>
    </source>
</evidence>
<dbReference type="Proteomes" id="UP001231941">
    <property type="component" value="Unassembled WGS sequence"/>
</dbReference>
<sequence length="128" mass="14771">MFTIKEIPKISEAEWSIMKVLWEKSPLTSTEIIQALKEVTSWSPKTIHTLISRLVKKEAIGEKKESRLKSFFPLVTEEECKSTETKSFLKKVYSGSLQMFIANFVKDEKLSQNEIEELKDILDGKKDS</sequence>
<reference evidence="5 6" key="1">
    <citation type="submission" date="2023-08" db="EMBL/GenBank/DDBJ databases">
        <authorList>
            <person name="Park J.-S."/>
        </authorList>
    </citation>
    <scope>NUCLEOTIDE SEQUENCE [LARGE SCALE GENOMIC DNA]</scope>
    <source>
        <strain evidence="5 6">2205SS18-9</strain>
    </source>
</reference>
<organism evidence="5 6">
    <name type="scientific">Chengkuizengella axinellae</name>
    <dbReference type="NCBI Taxonomy" id="3064388"/>
    <lineage>
        <taxon>Bacteria</taxon>
        <taxon>Bacillati</taxon>
        <taxon>Bacillota</taxon>
        <taxon>Bacilli</taxon>
        <taxon>Bacillales</taxon>
        <taxon>Paenibacillaceae</taxon>
        <taxon>Chengkuizengella</taxon>
    </lineage>
</organism>
<dbReference type="Pfam" id="PF03965">
    <property type="entry name" value="Penicillinase_R"/>
    <property type="match status" value="1"/>
</dbReference>
<dbReference type="InterPro" id="IPR036390">
    <property type="entry name" value="WH_DNA-bd_sf"/>
</dbReference>
<dbReference type="EMBL" id="JAVAMP010000014">
    <property type="protein sequence ID" value="MDP5276408.1"/>
    <property type="molecule type" value="Genomic_DNA"/>
</dbReference>
<gene>
    <name evidence="5" type="ORF">Q5Y73_20140</name>
</gene>
<evidence type="ECO:0000313" key="6">
    <source>
        <dbReference type="Proteomes" id="UP001231941"/>
    </source>
</evidence>
<evidence type="ECO:0000256" key="4">
    <source>
        <dbReference type="ARBA" id="ARBA00023163"/>
    </source>
</evidence>
<dbReference type="InterPro" id="IPR036388">
    <property type="entry name" value="WH-like_DNA-bd_sf"/>
</dbReference>
<keyword evidence="6" id="KW-1185">Reference proteome</keyword>
<keyword evidence="4" id="KW-0804">Transcription</keyword>
<accession>A0ABT9J4C9</accession>
<evidence type="ECO:0000313" key="5">
    <source>
        <dbReference type="EMBL" id="MDP5276408.1"/>
    </source>
</evidence>
<evidence type="ECO:0000256" key="3">
    <source>
        <dbReference type="ARBA" id="ARBA00023125"/>
    </source>
</evidence>
<name>A0ABT9J4C9_9BACL</name>
<dbReference type="Gene3D" id="1.10.4040.10">
    <property type="entry name" value="Penicillinase repressor domain"/>
    <property type="match status" value="1"/>
</dbReference>
<comment type="caution">
    <text evidence="5">The sequence shown here is derived from an EMBL/GenBank/DDBJ whole genome shotgun (WGS) entry which is preliminary data.</text>
</comment>
<keyword evidence="3" id="KW-0238">DNA-binding</keyword>
<proteinExistence type="inferred from homology"/>
<dbReference type="SUPFAM" id="SSF46785">
    <property type="entry name" value="Winged helix' DNA-binding domain"/>
    <property type="match status" value="1"/>
</dbReference>
<dbReference type="RefSeq" id="WP_305993713.1">
    <property type="nucleotide sequence ID" value="NZ_JAVAMP010000014.1"/>
</dbReference>
<comment type="similarity">
    <text evidence="1">Belongs to the BlaI transcriptional regulatory family.</text>
</comment>
<protein>
    <submittedName>
        <fullName evidence="5">BlaI/MecI/CopY family transcriptional regulator</fullName>
    </submittedName>
</protein>
<keyword evidence="2" id="KW-0805">Transcription regulation</keyword>
<evidence type="ECO:0000256" key="2">
    <source>
        <dbReference type="ARBA" id="ARBA00023015"/>
    </source>
</evidence>
<dbReference type="InterPro" id="IPR005650">
    <property type="entry name" value="BlaI_family"/>
</dbReference>
<dbReference type="Gene3D" id="1.10.10.10">
    <property type="entry name" value="Winged helix-like DNA-binding domain superfamily/Winged helix DNA-binding domain"/>
    <property type="match status" value="1"/>
</dbReference>
<dbReference type="PIRSF" id="PIRSF019455">
    <property type="entry name" value="CopR_AtkY"/>
    <property type="match status" value="1"/>
</dbReference>